<evidence type="ECO:0000313" key="3">
    <source>
        <dbReference type="Proteomes" id="UP000194137"/>
    </source>
</evidence>
<dbReference type="AlphaFoldDB" id="A0A1W7A021"/>
<dbReference type="Proteomes" id="UP000194137">
    <property type="component" value="Chromosome"/>
</dbReference>
<keyword evidence="3" id="KW-1185">Reference proteome</keyword>
<gene>
    <name evidence="2" type="ORF">CAK95_12700</name>
</gene>
<dbReference type="EMBL" id="CP021112">
    <property type="protein sequence ID" value="ARQ02930.1"/>
    <property type="molecule type" value="Genomic_DNA"/>
</dbReference>
<feature type="signal peptide" evidence="1">
    <location>
        <begin position="1"/>
        <end position="23"/>
    </location>
</feature>
<name>A0A1W7A021_9HYPH</name>
<reference evidence="2 3" key="1">
    <citation type="submission" date="2017-05" db="EMBL/GenBank/DDBJ databases">
        <title>Full genome sequence of Pseudorhodoplanes sinuspersici.</title>
        <authorList>
            <person name="Dastgheib S.M.M."/>
            <person name="Shavandi M."/>
            <person name="Tirandaz H."/>
        </authorList>
    </citation>
    <scope>NUCLEOTIDE SEQUENCE [LARGE SCALE GENOMIC DNA]</scope>
    <source>
        <strain evidence="2 3">RIPI110</strain>
    </source>
</reference>
<evidence type="ECO:0000313" key="2">
    <source>
        <dbReference type="EMBL" id="ARQ02930.1"/>
    </source>
</evidence>
<proteinExistence type="predicted"/>
<protein>
    <submittedName>
        <fullName evidence="2">Uncharacterized protein</fullName>
    </submittedName>
</protein>
<feature type="chain" id="PRO_5012099958" evidence="1">
    <location>
        <begin position="24"/>
        <end position="365"/>
    </location>
</feature>
<accession>A0A1W7A021</accession>
<keyword evidence="1" id="KW-0732">Signal</keyword>
<organism evidence="2 3">
    <name type="scientific">Pseudorhodoplanes sinuspersici</name>
    <dbReference type="NCBI Taxonomy" id="1235591"/>
    <lineage>
        <taxon>Bacteria</taxon>
        <taxon>Pseudomonadati</taxon>
        <taxon>Pseudomonadota</taxon>
        <taxon>Alphaproteobacteria</taxon>
        <taxon>Hyphomicrobiales</taxon>
        <taxon>Pseudorhodoplanes</taxon>
    </lineage>
</organism>
<dbReference type="STRING" id="1235591.CAK95_12700"/>
<sequence length="365" mass="40200">MPTLKSALLVGSLLLTAVSNTVASDKPSVNDTARYLAGMALAETSPLAKLTKDPAWQQHARSLDGSWKELEGRRLSKIRAWSAENLKDRRDPLFYMFSGPDFLYANAFYPQASTYLLSGLEPVGRVPDISERTRRALSNLRSSMGSSISLSFFITKKMKNQLRETELSGTLPILLVYAARSGKTIKEVSLVSLDNEGKLTTVEGKAPQKGVQGAKIVFTSGDAGPQQTLYYFSTDVSNSGIKNSGFLKFADTLGAGDAMFKSASYLPHSGSFSDVRDFVLRKSQYIVQDDSGIPVTYFKPDQWQLFPFGRYLGPIAIFPGRNQTKLAEIYRKGSAKPLDFGMGYRWRPNESNVLLAVRKNVSAAQ</sequence>
<evidence type="ECO:0000256" key="1">
    <source>
        <dbReference type="SAM" id="SignalP"/>
    </source>
</evidence>
<dbReference type="KEGG" id="psin:CAK95_12700"/>